<name>I3ZJF6_TERRK</name>
<reference evidence="1 2" key="1">
    <citation type="submission" date="2012-06" db="EMBL/GenBank/DDBJ databases">
        <title>Complete genome of Terriglobus roseus DSM 18391.</title>
        <authorList>
            <consortium name="US DOE Joint Genome Institute (JGI-PGF)"/>
            <person name="Lucas S."/>
            <person name="Copeland A."/>
            <person name="Lapidus A."/>
            <person name="Glavina del Rio T."/>
            <person name="Dalin E."/>
            <person name="Tice H."/>
            <person name="Bruce D."/>
            <person name="Goodwin L."/>
            <person name="Pitluck S."/>
            <person name="Peters L."/>
            <person name="Mikhailova N."/>
            <person name="Munk A.C.C."/>
            <person name="Kyrpides N."/>
            <person name="Mavromatis K."/>
            <person name="Ivanova N."/>
            <person name="Brettin T."/>
            <person name="Detter J.C."/>
            <person name="Han C."/>
            <person name="Larimer F."/>
            <person name="Land M."/>
            <person name="Hauser L."/>
            <person name="Markowitz V."/>
            <person name="Cheng J.-F."/>
            <person name="Hugenholtz P."/>
            <person name="Woyke T."/>
            <person name="Wu D."/>
            <person name="Brambilla E."/>
            <person name="Klenk H.-P."/>
            <person name="Eisen J.A."/>
        </authorList>
    </citation>
    <scope>NUCLEOTIDE SEQUENCE [LARGE SCALE GENOMIC DNA]</scope>
    <source>
        <strain evidence="2">DSM 18391 / NRRL B-41598 / KBS 63</strain>
    </source>
</reference>
<evidence type="ECO:0000313" key="1">
    <source>
        <dbReference type="EMBL" id="AFL89374.1"/>
    </source>
</evidence>
<dbReference type="HOGENOM" id="CLU_3384250_0_0_0"/>
<keyword evidence="2" id="KW-1185">Reference proteome</keyword>
<gene>
    <name evidence="1" type="ordered locus">Terro_3145</name>
</gene>
<sequence>MSEPPITPKVAMEIDGLGAVTGKSNALYTNFSR</sequence>
<accession>I3ZJF6</accession>
<dbReference type="Proteomes" id="UP000006056">
    <property type="component" value="Chromosome"/>
</dbReference>
<evidence type="ECO:0000313" key="2">
    <source>
        <dbReference type="Proteomes" id="UP000006056"/>
    </source>
</evidence>
<dbReference type="EMBL" id="CP003379">
    <property type="protein sequence ID" value="AFL89374.1"/>
    <property type="molecule type" value="Genomic_DNA"/>
</dbReference>
<proteinExistence type="predicted"/>
<organism evidence="1 2">
    <name type="scientific">Terriglobus roseus (strain DSM 18391 / NRRL B-41598 / KBS 63)</name>
    <dbReference type="NCBI Taxonomy" id="926566"/>
    <lineage>
        <taxon>Bacteria</taxon>
        <taxon>Pseudomonadati</taxon>
        <taxon>Acidobacteriota</taxon>
        <taxon>Terriglobia</taxon>
        <taxon>Terriglobales</taxon>
        <taxon>Acidobacteriaceae</taxon>
        <taxon>Terriglobus</taxon>
    </lineage>
</organism>
<protein>
    <submittedName>
        <fullName evidence="1">Uncharacterized protein</fullName>
    </submittedName>
</protein>
<dbReference type="KEGG" id="trs:Terro_3145"/>
<dbReference type="AlphaFoldDB" id="I3ZJF6"/>